<feature type="compositionally biased region" description="Polar residues" evidence="8">
    <location>
        <begin position="1927"/>
        <end position="1946"/>
    </location>
</feature>
<accession>A0A2B7YF11</accession>
<feature type="compositionally biased region" description="Low complexity" evidence="8">
    <location>
        <begin position="2053"/>
        <end position="2082"/>
    </location>
</feature>
<evidence type="ECO:0000256" key="6">
    <source>
        <dbReference type="PROSITE-ProRule" id="PRU00192"/>
    </source>
</evidence>
<feature type="domain" description="DOCKER" evidence="11">
    <location>
        <begin position="1439"/>
        <end position="1852"/>
    </location>
</feature>
<feature type="compositionally biased region" description="Low complexity" evidence="8">
    <location>
        <begin position="2091"/>
        <end position="2109"/>
    </location>
</feature>
<evidence type="ECO:0000256" key="8">
    <source>
        <dbReference type="SAM" id="MobiDB-lite"/>
    </source>
</evidence>
<comment type="subcellular location">
    <subcellularLocation>
        <location evidence="1">Cytoplasm</location>
    </subcellularLocation>
</comment>
<evidence type="ECO:0000256" key="5">
    <source>
        <dbReference type="ARBA" id="ARBA00022658"/>
    </source>
</evidence>
<feature type="compositionally biased region" description="Basic and acidic residues" evidence="8">
    <location>
        <begin position="2137"/>
        <end position="2152"/>
    </location>
</feature>
<dbReference type="PROSITE" id="PS51650">
    <property type="entry name" value="C2_DOCK"/>
    <property type="match status" value="1"/>
</dbReference>
<evidence type="ECO:0000256" key="4">
    <source>
        <dbReference type="ARBA" id="ARBA00022553"/>
    </source>
</evidence>
<feature type="region of interest" description="Disordered" evidence="8">
    <location>
        <begin position="155"/>
        <end position="188"/>
    </location>
</feature>
<dbReference type="PROSITE" id="PS50002">
    <property type="entry name" value="SH3"/>
    <property type="match status" value="1"/>
</dbReference>
<evidence type="ECO:0000256" key="2">
    <source>
        <dbReference type="ARBA" id="ARBA00022443"/>
    </source>
</evidence>
<feature type="compositionally biased region" description="Polar residues" evidence="8">
    <location>
        <begin position="1897"/>
        <end position="1915"/>
    </location>
</feature>
<dbReference type="PANTHER" id="PTHR45653">
    <property type="entry name" value="DEDICATOR OF CYTOKINESIS"/>
    <property type="match status" value="1"/>
</dbReference>
<feature type="region of interest" description="Disordered" evidence="8">
    <location>
        <begin position="1863"/>
        <end position="1915"/>
    </location>
</feature>
<dbReference type="Pfam" id="PF00018">
    <property type="entry name" value="SH3_1"/>
    <property type="match status" value="1"/>
</dbReference>
<dbReference type="GO" id="GO:0005886">
    <property type="term" value="C:plasma membrane"/>
    <property type="evidence" value="ECO:0007669"/>
    <property type="project" value="TreeGrafter"/>
</dbReference>
<dbReference type="GO" id="GO:0031267">
    <property type="term" value="F:small GTPase binding"/>
    <property type="evidence" value="ECO:0007669"/>
    <property type="project" value="TreeGrafter"/>
</dbReference>
<dbReference type="CDD" id="cd11684">
    <property type="entry name" value="DHR2_DOCK"/>
    <property type="match status" value="1"/>
</dbReference>
<dbReference type="STRING" id="1447883.A0A2B7YF11"/>
<dbReference type="GO" id="GO:0007264">
    <property type="term" value="P:small GTPase-mediated signal transduction"/>
    <property type="evidence" value="ECO:0007669"/>
    <property type="project" value="InterPro"/>
</dbReference>
<keyword evidence="3" id="KW-0963">Cytoplasm</keyword>
<dbReference type="Proteomes" id="UP000224634">
    <property type="component" value="Unassembled WGS sequence"/>
</dbReference>
<dbReference type="Pfam" id="PF23554">
    <property type="entry name" value="TPR_DOCK"/>
    <property type="match status" value="2"/>
</dbReference>
<comment type="caution">
    <text evidence="12">The sequence shown here is derived from an EMBL/GenBank/DDBJ whole genome shotgun (WGS) entry which is preliminary data.</text>
</comment>
<dbReference type="InterPro" id="IPR026791">
    <property type="entry name" value="DOCK"/>
</dbReference>
<name>A0A2B7YF11_POLH7</name>
<dbReference type="PANTHER" id="PTHR45653:SF10">
    <property type="entry name" value="MYOBLAST CITY, ISOFORM B"/>
    <property type="match status" value="1"/>
</dbReference>
<keyword evidence="13" id="KW-1185">Reference proteome</keyword>
<evidence type="ECO:0000313" key="12">
    <source>
        <dbReference type="EMBL" id="PGH19855.1"/>
    </source>
</evidence>
<feature type="compositionally biased region" description="Polar residues" evidence="8">
    <location>
        <begin position="159"/>
        <end position="169"/>
    </location>
</feature>
<feature type="region of interest" description="Disordered" evidence="8">
    <location>
        <begin position="94"/>
        <end position="120"/>
    </location>
</feature>
<dbReference type="InterPro" id="IPR027357">
    <property type="entry name" value="DOCKER_dom"/>
</dbReference>
<proteinExistence type="inferred from homology"/>
<dbReference type="InterPro" id="IPR027007">
    <property type="entry name" value="C2_DOCK-type_domain"/>
</dbReference>
<feature type="compositionally biased region" description="Polar residues" evidence="8">
    <location>
        <begin position="1957"/>
        <end position="1970"/>
    </location>
</feature>
<dbReference type="InterPro" id="IPR056372">
    <property type="entry name" value="TPR_DOCK"/>
</dbReference>
<keyword evidence="2 6" id="KW-0728">SH3 domain</keyword>
<dbReference type="InterPro" id="IPR042455">
    <property type="entry name" value="DOCK_N_sub1"/>
</dbReference>
<feature type="compositionally biased region" description="Basic and acidic residues" evidence="8">
    <location>
        <begin position="2029"/>
        <end position="2052"/>
    </location>
</feature>
<evidence type="ECO:0000256" key="1">
    <source>
        <dbReference type="ARBA" id="ARBA00004496"/>
    </source>
</evidence>
<feature type="compositionally biased region" description="Polar residues" evidence="8">
    <location>
        <begin position="480"/>
        <end position="490"/>
    </location>
</feature>
<comment type="similarity">
    <text evidence="7">Belongs to the DOCK family.</text>
</comment>
<feature type="domain" description="C2 DOCK-type" evidence="10">
    <location>
        <begin position="614"/>
        <end position="795"/>
    </location>
</feature>
<dbReference type="Gene3D" id="2.60.40.150">
    <property type="entry name" value="C2 domain"/>
    <property type="match status" value="1"/>
</dbReference>
<dbReference type="InterPro" id="IPR035892">
    <property type="entry name" value="C2_domain_sf"/>
</dbReference>
<feature type="region of interest" description="Disordered" evidence="8">
    <location>
        <begin position="1927"/>
        <end position="2116"/>
    </location>
</feature>
<feature type="compositionally biased region" description="Polar residues" evidence="8">
    <location>
        <begin position="101"/>
        <end position="114"/>
    </location>
</feature>
<evidence type="ECO:0008006" key="14">
    <source>
        <dbReference type="Google" id="ProtNLM"/>
    </source>
</evidence>
<dbReference type="Gene3D" id="1.20.1270.350">
    <property type="entry name" value="Dedicator of cytokinesis N-terminal subdomain"/>
    <property type="match status" value="1"/>
</dbReference>
<dbReference type="SMART" id="SM00326">
    <property type="entry name" value="SH3"/>
    <property type="match status" value="1"/>
</dbReference>
<gene>
    <name evidence="12" type="ORF">AJ80_03772</name>
</gene>
<sequence>MPWRPLPRIAFAVAIYPFQPSSPADLPLELGDELYIIEQGGANGEWYRGYLVAPPSLLAGLTSVKGQTLEARVFSGIFPKNCVEVREMLGDAEGAIKDSGRSSVEPGSQINGASRASAGSPDTAILLDSKSASNGLSDLKASRKVSQITIIKLDENGGNRRSGTSSNAHSVPLTPISIGPRDPSAPKPPAPVPMLKIGDESPTSASEPLVDEIASCLREWHSTNIHQLLLTRQYNSLESMSNIVLELDLARRQLLHNVLTAQERAALRETTVWNLVRGNKMLSGEVIVRDPAQRGRLLTGDDSAIQLTKLQSEMSMLESSPTQHADSVTLNHLLFEVNAVSGTNAGSVTLAINLYLKLANGDIKSLSETYSLDIPAAETFSTLISNTKIKTLFTELNAADIGEGSGIDTKLYLVVKVLSSEVPRANASPKSRSSASREGSATHKAVPGLSSGRGSLKGRRSMIWGPKSRGGQYAEPNIKQPPQSSGSATAREQKPEAQAKEVAVTRTVGIGALEVGPILRQSKEVEQVINIWAPLGETDEEDEYGEGFEEIVRSLLYSPTGRYARSYRAARLHTHLHPFTSEDTESLVRNNPTLLHNVTQTKRIGFPQAPTKPRSDIYITLSKVTLPQDGLLSHPIHGQVTLPQVPNFRNLQLTLEVRNAVGGRIDHCIYPTSNGSAHTAWRTTVAERGSAWNQTIRLNIPTDQVPGSHLIMSVADAPEFPFALSWMPLWDQQAFIRDGRHSLLLHAYDRHTSSIDNGKGAYLSLPWSALGKNESTKDEAVTGPLATLVLETDLCSTEYSQDQVMLGLISWRERSSAQVLELLKRMAFVPEIEIVKQIKDVFDALFGIMVENAGNEEYEDLAFNNLVIVLGIVYDRRFHLGPLVDHYAEKQFNFPFATPCLIRSYCRLLQATPDSQQSRNLRAAFKVGRQLLRFIINAREQQKAKEEGIGVTKVQSTFNRDLHFIFKSVEALMQNPAPILVGSKTLVVQHFHTWLPELANALTKEEIINIATSFMDACKDVKSMLVLYKLVLIMNYIRLPFFDSPSEQKALSVRCIDWLAPYWGATSDVTDQYRDQVRLCSSIVAEQLNHPGPEMYEYMPKAVASYCAIAADEVDESDWLSMLFSKSFPFQLKQSKTKQRFDESLVELAAVIAAIAKIPDPKPLSLKQDDLALFLCQALEAHKSILSCEAYPDSWLSVHIYHHRSTMKSLEYLSTILIESFLPTPDDADNFDMELWRLFFTTLLKVVSSEGLALETFPEQKRRAVWKIAGDVRENGADLLRKTWEVIGWDTSLEDREHYGLKKLGGYQVQYVPSLVAPIIELCLSVHEGLRRVAVEILQTMIVSEWQLNEDLSMVEAEIISSLDVLFKTKNLNEGVTQKLFVNELLDLFETTPSSPDAELLVALKELVATVDELLDLLVATRNGNITESLNTLKLMEFMKDMQKEDIFIRYVHELARGQVVARNYTEAGLALQFHADLYDWDISKIVPALSNPPFPEQSPSERKEALYFEIIQHFEDGKAWAHALSCYRELADYYEHSILDFSKLSRTQASMAKIYDAIVKDDKHYTRYFRVTFKGLGFPTTLRDKQYIFEGSPSDRMATFTDRIQKQHPAAQIVTSGEIENIEGQFIQISAVSVHRDMSHPVYQRSKVPNPVREHLLTSVPNQFSVTSKRHTHGNKVKEQWVAKTIYTTAEPFPNILRRSEIVANDELVLTPLQTAVERTWRKTQELLMLERRVASGDDANLNSLTEALGQLLDMEASSATCVALYRLFLADEAAASQFNEDGEEILGPVDPLSNALAAALIDHALAMKRCISLYSRPAYQATQVELTHRFENAFAPELSSLAPVLTSSLPQEPLLPLINGRSEPMINGIPPRSPPALSQARSTSPEQELIRTSRGDSSTPKQSSEKPPNSNRLSLNLFRRSNHHATNSTSTITGAPATQRNASIDSRHTADSKANGVNSENHRPTTSRTDADEVASVAHSRATSRSRGGKSDTNQKRKSWFGGGGGSVHNESHKASSTTPVSPPARSTEDMRTTQKRITERARAAVDKKAASSASLTAAGASTTSLPSPPVAAAGPAPVAQDSYGYRPSTTSSNNNNNNNNNNNTSSGYTAGGVRDSVMKRFSLLKVGKKSSRSNVRDGRGMFGETLREE</sequence>
<evidence type="ECO:0000313" key="13">
    <source>
        <dbReference type="Proteomes" id="UP000224634"/>
    </source>
</evidence>
<evidence type="ECO:0000259" key="11">
    <source>
        <dbReference type="PROSITE" id="PS51651"/>
    </source>
</evidence>
<dbReference type="InterPro" id="IPR046769">
    <property type="entry name" value="DOCKER_Lobe_A"/>
</dbReference>
<protein>
    <recommendedName>
        <fullName evidence="14">SH3 domain-containing protein</fullName>
    </recommendedName>
</protein>
<dbReference type="Gene3D" id="1.25.40.410">
    <property type="match status" value="1"/>
</dbReference>
<dbReference type="Gene3D" id="2.30.30.40">
    <property type="entry name" value="SH3 Domains"/>
    <property type="match status" value="1"/>
</dbReference>
<dbReference type="InterPro" id="IPR032376">
    <property type="entry name" value="DOCK_N"/>
</dbReference>
<evidence type="ECO:0000256" key="3">
    <source>
        <dbReference type="ARBA" id="ARBA00022490"/>
    </source>
</evidence>
<dbReference type="InterPro" id="IPR043161">
    <property type="entry name" value="DOCK_C_lobe_A"/>
</dbReference>
<evidence type="ECO:0000256" key="7">
    <source>
        <dbReference type="PROSITE-ProRule" id="PRU00983"/>
    </source>
</evidence>
<organism evidence="12 13">
    <name type="scientific">Polytolypa hystricis (strain UAMH7299)</name>
    <dbReference type="NCBI Taxonomy" id="1447883"/>
    <lineage>
        <taxon>Eukaryota</taxon>
        <taxon>Fungi</taxon>
        <taxon>Dikarya</taxon>
        <taxon>Ascomycota</taxon>
        <taxon>Pezizomycotina</taxon>
        <taxon>Eurotiomycetes</taxon>
        <taxon>Eurotiomycetidae</taxon>
        <taxon>Onygenales</taxon>
        <taxon>Onygenales incertae sedis</taxon>
        <taxon>Polytolypa</taxon>
    </lineage>
</organism>
<dbReference type="EMBL" id="PDNA01000044">
    <property type="protein sequence ID" value="PGH19855.1"/>
    <property type="molecule type" value="Genomic_DNA"/>
</dbReference>
<evidence type="ECO:0000259" key="9">
    <source>
        <dbReference type="PROSITE" id="PS50002"/>
    </source>
</evidence>
<reference evidence="12 13" key="1">
    <citation type="submission" date="2017-10" db="EMBL/GenBank/DDBJ databases">
        <title>Comparative genomics in systemic dimorphic fungi from Ajellomycetaceae.</title>
        <authorList>
            <person name="Munoz J.F."/>
            <person name="Mcewen J.G."/>
            <person name="Clay O.K."/>
            <person name="Cuomo C.A."/>
        </authorList>
    </citation>
    <scope>NUCLEOTIDE SEQUENCE [LARGE SCALE GENOMIC DNA]</scope>
    <source>
        <strain evidence="12 13">UAMH7299</strain>
    </source>
</reference>
<dbReference type="GO" id="GO:0005737">
    <property type="term" value="C:cytoplasm"/>
    <property type="evidence" value="ECO:0007669"/>
    <property type="project" value="UniProtKB-SubCell"/>
</dbReference>
<dbReference type="Pfam" id="PF16172">
    <property type="entry name" value="DOCK_N"/>
    <property type="match status" value="1"/>
</dbReference>
<dbReference type="SUPFAM" id="SSF50044">
    <property type="entry name" value="SH3-domain"/>
    <property type="match status" value="1"/>
</dbReference>
<feature type="compositionally biased region" description="Polar residues" evidence="8">
    <location>
        <begin position="428"/>
        <end position="439"/>
    </location>
</feature>
<dbReference type="PROSITE" id="PS51651">
    <property type="entry name" value="DOCKER"/>
    <property type="match status" value="1"/>
</dbReference>
<dbReference type="Pfam" id="PF06920">
    <property type="entry name" value="DHR-2_Lobe_A"/>
    <property type="match status" value="1"/>
</dbReference>
<dbReference type="InterPro" id="IPR001452">
    <property type="entry name" value="SH3_domain"/>
</dbReference>
<dbReference type="OrthoDB" id="18896at2759"/>
<feature type="region of interest" description="Disordered" evidence="8">
    <location>
        <begin position="2130"/>
        <end position="2152"/>
    </location>
</feature>
<dbReference type="CDD" id="cd08679">
    <property type="entry name" value="C2_DOCK180_related"/>
    <property type="match status" value="1"/>
</dbReference>
<keyword evidence="5" id="KW-0344">Guanine-nucleotide releasing factor</keyword>
<evidence type="ECO:0000259" key="10">
    <source>
        <dbReference type="PROSITE" id="PS51650"/>
    </source>
</evidence>
<keyword evidence="4" id="KW-0597">Phosphoprotein</keyword>
<dbReference type="InterPro" id="IPR036028">
    <property type="entry name" value="SH3-like_dom_sf"/>
</dbReference>
<feature type="region of interest" description="Disordered" evidence="8">
    <location>
        <begin position="424"/>
        <end position="500"/>
    </location>
</feature>
<feature type="domain" description="SH3" evidence="9">
    <location>
        <begin position="7"/>
        <end position="88"/>
    </location>
</feature>
<dbReference type="GO" id="GO:0005085">
    <property type="term" value="F:guanyl-nucleotide exchange factor activity"/>
    <property type="evidence" value="ECO:0007669"/>
    <property type="project" value="UniProtKB-KW"/>
</dbReference>
<dbReference type="Pfam" id="PF14429">
    <property type="entry name" value="DOCK-C2"/>
    <property type="match status" value="1"/>
</dbReference>